<proteinExistence type="predicted"/>
<sequence length="152" mass="16245">MRHHGHQCGCGCQRPKQVVHPTKYNCVNQYSESVVEHIHPSHTTVMNHHLVKNKHIFPHSTSVQNTSNSVNQYGGSFNVPSPNQVAGAMSPGMGPNNQVAGAMYPGMGPNGQVAGAMSPGMGHNGQVAGAMNPGYGKHCGGPKQWQKPNKWC</sequence>
<protein>
    <submittedName>
        <fullName evidence="1">Inner spore coat protein D</fullName>
    </submittedName>
</protein>
<dbReference type="OrthoDB" id="2455195at2"/>
<evidence type="ECO:0000313" key="2">
    <source>
        <dbReference type="Proteomes" id="UP000052946"/>
    </source>
</evidence>
<name>A0A0U9H6F4_9BACI</name>
<gene>
    <name evidence="1" type="ORF">OPHB3_1557</name>
</gene>
<keyword evidence="1" id="KW-0946">Virion</keyword>
<dbReference type="RefSeq" id="WP_058949933.1">
    <property type="nucleotide sequence ID" value="NZ_BBXV01000017.1"/>
</dbReference>
<keyword evidence="1" id="KW-0167">Capsid protein</keyword>
<reference evidence="2" key="1">
    <citation type="submission" date="2015-07" db="EMBL/GenBank/DDBJ databases">
        <title>Draft Genome Sequence of Oceanobacillus picturae Heshi-B3 that Was Isolated from Fermented Rice Bran with Aging Salted Mackerel, Which Was Named Heshiko as Traditional Fermented Seafood in Japan.</title>
        <authorList>
            <person name="Akuzawa S."/>
            <person name="Nakagawa J."/>
            <person name="Kanekatsu T."/>
            <person name="Kanesaki Y."/>
            <person name="Suzuki T."/>
        </authorList>
    </citation>
    <scope>NUCLEOTIDE SEQUENCE [LARGE SCALE GENOMIC DNA]</scope>
    <source>
        <strain evidence="2">Heshi-B3</strain>
    </source>
</reference>
<dbReference type="EMBL" id="BBXV01000017">
    <property type="protein sequence ID" value="GAQ17632.1"/>
    <property type="molecule type" value="Genomic_DNA"/>
</dbReference>
<reference evidence="1 2" key="2">
    <citation type="journal article" date="2016" name="Genome Announc.">
        <title>Draft Genome Sequence of Oceanobacillus picturae Heshi-B3, Isolated from Fermented Rice Bran in a Traditional Japanese Seafood Dish.</title>
        <authorList>
            <person name="Akuzawa S."/>
            <person name="Nagaoka J."/>
            <person name="Kanekatsu M."/>
            <person name="Kanesaki Y."/>
            <person name="Suzuki T."/>
        </authorList>
    </citation>
    <scope>NUCLEOTIDE SEQUENCE [LARGE SCALE GENOMIC DNA]</scope>
    <source>
        <strain evidence="1 2">Heshi-B3</strain>
    </source>
</reference>
<organism evidence="1 2">
    <name type="scientific">Oceanobacillus picturae</name>
    <dbReference type="NCBI Taxonomy" id="171693"/>
    <lineage>
        <taxon>Bacteria</taxon>
        <taxon>Bacillati</taxon>
        <taxon>Bacillota</taxon>
        <taxon>Bacilli</taxon>
        <taxon>Bacillales</taxon>
        <taxon>Bacillaceae</taxon>
        <taxon>Oceanobacillus</taxon>
    </lineage>
</organism>
<dbReference type="InterPro" id="IPR020108">
    <property type="entry name" value="Spore_coat_CotD"/>
</dbReference>
<evidence type="ECO:0000313" key="1">
    <source>
        <dbReference type="EMBL" id="GAQ17632.1"/>
    </source>
</evidence>
<dbReference type="Pfam" id="PF11122">
    <property type="entry name" value="Spore-coat_CotD"/>
    <property type="match status" value="1"/>
</dbReference>
<accession>A0A0U9H6F4</accession>
<comment type="caution">
    <text evidence="1">The sequence shown here is derived from an EMBL/GenBank/DDBJ whole genome shotgun (WGS) entry which is preliminary data.</text>
</comment>
<dbReference type="AlphaFoldDB" id="A0A0U9H6F4"/>
<dbReference type="Proteomes" id="UP000052946">
    <property type="component" value="Unassembled WGS sequence"/>
</dbReference>